<dbReference type="Pfam" id="PF12680">
    <property type="entry name" value="SnoaL_2"/>
    <property type="match status" value="1"/>
</dbReference>
<feature type="signal peptide" evidence="1">
    <location>
        <begin position="1"/>
        <end position="23"/>
    </location>
</feature>
<dbReference type="InterPro" id="IPR037401">
    <property type="entry name" value="SnoaL-like"/>
</dbReference>
<proteinExistence type="predicted"/>
<accession>A0A918CDL4</accession>
<dbReference type="PANTHER" id="PTHR38436">
    <property type="entry name" value="POLYKETIDE CYCLASE SNOAL-LIKE DOMAIN"/>
    <property type="match status" value="1"/>
</dbReference>
<organism evidence="3 4">
    <name type="scientific">Agromyces mediolanus</name>
    <name type="common">Corynebacterium mediolanum</name>
    <dbReference type="NCBI Taxonomy" id="41986"/>
    <lineage>
        <taxon>Bacteria</taxon>
        <taxon>Bacillati</taxon>
        <taxon>Actinomycetota</taxon>
        <taxon>Actinomycetes</taxon>
        <taxon>Micrococcales</taxon>
        <taxon>Microbacteriaceae</taxon>
        <taxon>Agromyces</taxon>
    </lineage>
</organism>
<dbReference type="PROSITE" id="PS51257">
    <property type="entry name" value="PROKAR_LIPOPROTEIN"/>
    <property type="match status" value="1"/>
</dbReference>
<evidence type="ECO:0000313" key="3">
    <source>
        <dbReference type="EMBL" id="GGR18949.1"/>
    </source>
</evidence>
<dbReference type="AlphaFoldDB" id="A0A918CDL4"/>
<gene>
    <name evidence="3" type="ORF">GCM10010196_10140</name>
</gene>
<comment type="caution">
    <text evidence="3">The sequence shown here is derived from an EMBL/GenBank/DDBJ whole genome shotgun (WGS) entry which is preliminary data.</text>
</comment>
<keyword evidence="1" id="KW-0732">Signal</keyword>
<reference evidence="3" key="1">
    <citation type="journal article" date="2014" name="Int. J. Syst. Evol. Microbiol.">
        <title>Complete genome sequence of Corynebacterium casei LMG S-19264T (=DSM 44701T), isolated from a smear-ripened cheese.</title>
        <authorList>
            <consortium name="US DOE Joint Genome Institute (JGI-PGF)"/>
            <person name="Walter F."/>
            <person name="Albersmeier A."/>
            <person name="Kalinowski J."/>
            <person name="Ruckert C."/>
        </authorList>
    </citation>
    <scope>NUCLEOTIDE SEQUENCE</scope>
    <source>
        <strain evidence="3">JCM 3346</strain>
    </source>
</reference>
<dbReference type="GO" id="GO:0030638">
    <property type="term" value="P:polyketide metabolic process"/>
    <property type="evidence" value="ECO:0007669"/>
    <property type="project" value="InterPro"/>
</dbReference>
<dbReference type="PANTHER" id="PTHR38436:SF1">
    <property type="entry name" value="ESTER CYCLASE"/>
    <property type="match status" value="1"/>
</dbReference>
<feature type="chain" id="PRO_5038437626" evidence="1">
    <location>
        <begin position="24"/>
        <end position="170"/>
    </location>
</feature>
<reference evidence="3" key="2">
    <citation type="submission" date="2020-09" db="EMBL/GenBank/DDBJ databases">
        <authorList>
            <person name="Sun Q."/>
            <person name="Ohkuma M."/>
        </authorList>
    </citation>
    <scope>NUCLEOTIDE SEQUENCE</scope>
    <source>
        <strain evidence="3">JCM 3346</strain>
    </source>
</reference>
<name>A0A918CDL4_AGRME</name>
<dbReference type="InterPro" id="IPR032710">
    <property type="entry name" value="NTF2-like_dom_sf"/>
</dbReference>
<dbReference type="Proteomes" id="UP000610303">
    <property type="component" value="Unassembled WGS sequence"/>
</dbReference>
<evidence type="ECO:0000259" key="2">
    <source>
        <dbReference type="Pfam" id="PF12680"/>
    </source>
</evidence>
<keyword evidence="4" id="KW-1185">Reference proteome</keyword>
<evidence type="ECO:0000313" key="4">
    <source>
        <dbReference type="Proteomes" id="UP000610303"/>
    </source>
</evidence>
<dbReference type="EMBL" id="BMRJ01000001">
    <property type="protein sequence ID" value="GGR18949.1"/>
    <property type="molecule type" value="Genomic_DNA"/>
</dbReference>
<feature type="domain" description="SnoaL-like" evidence="2">
    <location>
        <begin position="55"/>
        <end position="152"/>
    </location>
</feature>
<dbReference type="Gene3D" id="3.10.450.50">
    <property type="match status" value="1"/>
</dbReference>
<sequence length="170" mass="18396">MKTSKSIRIALASLALPTVLALAACSAAAPAASPAEPANSSGRDLAAEEANRELVLEFYDRFFNEHETEEAAEVIADDYIQHNPAVPDGKEPFVSFFTGFFAENPESRAEIVRSATDGDLVYLHVRSTDAPEQLGSAVVDVFRVDDGMIVEHWDVIQPVPAEAANDNTMF</sequence>
<evidence type="ECO:0000256" key="1">
    <source>
        <dbReference type="SAM" id="SignalP"/>
    </source>
</evidence>
<protein>
    <submittedName>
        <fullName evidence="3">Membrane protein</fullName>
    </submittedName>
</protein>
<dbReference type="SUPFAM" id="SSF54427">
    <property type="entry name" value="NTF2-like"/>
    <property type="match status" value="1"/>
</dbReference>
<dbReference type="InterPro" id="IPR009959">
    <property type="entry name" value="Cyclase_SnoaL-like"/>
</dbReference>
<dbReference type="RefSeq" id="WP_189084180.1">
    <property type="nucleotide sequence ID" value="NZ_BMRJ01000001.1"/>
</dbReference>